<evidence type="ECO:0000313" key="1">
    <source>
        <dbReference type="EMBL" id="HER96557.1"/>
    </source>
</evidence>
<dbReference type="AlphaFoldDB" id="A0A7V2B1F9"/>
<protein>
    <submittedName>
        <fullName evidence="1">Uncharacterized protein</fullName>
    </submittedName>
</protein>
<name>A0A7V2B1F9_RHOMR</name>
<comment type="caution">
    <text evidence="1">The sequence shown here is derived from an EMBL/GenBank/DDBJ whole genome shotgun (WGS) entry which is preliminary data.</text>
</comment>
<organism evidence="1">
    <name type="scientific">Rhodothermus marinus</name>
    <name type="common">Rhodothermus obamensis</name>
    <dbReference type="NCBI Taxonomy" id="29549"/>
    <lineage>
        <taxon>Bacteria</taxon>
        <taxon>Pseudomonadati</taxon>
        <taxon>Rhodothermota</taxon>
        <taxon>Rhodothermia</taxon>
        <taxon>Rhodothermales</taxon>
        <taxon>Rhodothermaceae</taxon>
        <taxon>Rhodothermus</taxon>
    </lineage>
</organism>
<gene>
    <name evidence="1" type="ORF">ENO59_08590</name>
</gene>
<accession>A0A7V2B1F9</accession>
<proteinExistence type="predicted"/>
<reference evidence="1" key="1">
    <citation type="journal article" date="2020" name="mSystems">
        <title>Genome- and Community-Level Interaction Insights into Carbon Utilization and Element Cycling Functions of Hydrothermarchaeota in Hydrothermal Sediment.</title>
        <authorList>
            <person name="Zhou Z."/>
            <person name="Liu Y."/>
            <person name="Xu W."/>
            <person name="Pan J."/>
            <person name="Luo Z.H."/>
            <person name="Li M."/>
        </authorList>
    </citation>
    <scope>NUCLEOTIDE SEQUENCE [LARGE SCALE GENOMIC DNA]</scope>
    <source>
        <strain evidence="1">SpSt-143</strain>
    </source>
</reference>
<sequence length="191" mass="20846">MALENSTTLQVARLTAFATLGTLSATQALIGRVWEALEGVDPERLAEETLCLVATATARALEVGLQAASALRQAVVAALLELPLTYRDYLLGEVLLEGEDHRDLEAAGQEVYSRLERMLTFYQAHLPAGQFPGERLLAEKMALWMGRISPPGLPELPQARMERLDVVPLLHAHLRLVLMFGRHVAAEASVG</sequence>
<dbReference type="EMBL" id="DSGB01000006">
    <property type="protein sequence ID" value="HER96557.1"/>
    <property type="molecule type" value="Genomic_DNA"/>
</dbReference>